<evidence type="ECO:0000256" key="2">
    <source>
        <dbReference type="ARBA" id="ARBA00022701"/>
    </source>
</evidence>
<dbReference type="Pfam" id="PF00225">
    <property type="entry name" value="Kinesin"/>
    <property type="match status" value="1"/>
</dbReference>
<evidence type="ECO:0000313" key="11">
    <source>
        <dbReference type="Proteomes" id="UP000784294"/>
    </source>
</evidence>
<evidence type="ECO:0000256" key="7">
    <source>
        <dbReference type="ARBA" id="ARBA00023212"/>
    </source>
</evidence>
<dbReference type="Gene3D" id="3.40.850.10">
    <property type="entry name" value="Kinesin motor domain"/>
    <property type="match status" value="1"/>
</dbReference>
<dbReference type="GO" id="GO:0005524">
    <property type="term" value="F:ATP binding"/>
    <property type="evidence" value="ECO:0007669"/>
    <property type="project" value="UniProtKB-UniRule"/>
</dbReference>
<dbReference type="GO" id="GO:0008017">
    <property type="term" value="F:microtubule binding"/>
    <property type="evidence" value="ECO:0007669"/>
    <property type="project" value="InterPro"/>
</dbReference>
<sequence>MENNNQEKIMGESIRVICRIRPLNALEKSKNSPTCVSFPGSNAISVGGKQYTFDSVLQPNVSQQQAYEVIGRPIVDSVLNGYNGTIFVYGQTSSGKTHTMEGRLKDPEHQGIIPRIIEEIFEHIEKMDGNLEFVLKVSYFELYLEKIKDLFDGMSNLNIKFLSNKGQSACERRQK</sequence>
<keyword evidence="2" id="KW-0493">Microtubule</keyword>
<dbReference type="Proteomes" id="UP000784294">
    <property type="component" value="Unassembled WGS sequence"/>
</dbReference>
<evidence type="ECO:0000313" key="10">
    <source>
        <dbReference type="EMBL" id="VEL33673.1"/>
    </source>
</evidence>
<comment type="caution">
    <text evidence="10">The sequence shown here is derived from an EMBL/GenBank/DDBJ whole genome shotgun (WGS) entry which is preliminary data.</text>
</comment>
<dbReference type="GO" id="GO:0003777">
    <property type="term" value="F:microtubule motor activity"/>
    <property type="evidence" value="ECO:0007669"/>
    <property type="project" value="InterPro"/>
</dbReference>
<dbReference type="GO" id="GO:0005874">
    <property type="term" value="C:microtubule"/>
    <property type="evidence" value="ECO:0007669"/>
    <property type="project" value="UniProtKB-KW"/>
</dbReference>
<evidence type="ECO:0000256" key="1">
    <source>
        <dbReference type="ARBA" id="ARBA00004245"/>
    </source>
</evidence>
<name>A0A3S5ACW8_9PLAT</name>
<evidence type="ECO:0000256" key="5">
    <source>
        <dbReference type="ARBA" id="ARBA00023054"/>
    </source>
</evidence>
<evidence type="ECO:0000256" key="8">
    <source>
        <dbReference type="PROSITE-ProRule" id="PRU00283"/>
    </source>
</evidence>
<evidence type="ECO:0000256" key="3">
    <source>
        <dbReference type="ARBA" id="ARBA00022741"/>
    </source>
</evidence>
<keyword evidence="11" id="KW-1185">Reference proteome</keyword>
<feature type="binding site" evidence="8">
    <location>
        <begin position="90"/>
        <end position="97"/>
    </location>
    <ligand>
        <name>ATP</name>
        <dbReference type="ChEBI" id="CHEBI:30616"/>
    </ligand>
</feature>
<keyword evidence="5" id="KW-0175">Coiled coil</keyword>
<dbReference type="SUPFAM" id="SSF52540">
    <property type="entry name" value="P-loop containing nucleoside triphosphate hydrolases"/>
    <property type="match status" value="1"/>
</dbReference>
<dbReference type="SMART" id="SM00129">
    <property type="entry name" value="KISc"/>
    <property type="match status" value="1"/>
</dbReference>
<proteinExistence type="inferred from homology"/>
<dbReference type="PANTHER" id="PTHR47968:SF36">
    <property type="entry name" value="KINESIN HEAVY CHAIN ISOFORM X1"/>
    <property type="match status" value="1"/>
</dbReference>
<keyword evidence="7" id="KW-0963">Cytoplasm</keyword>
<dbReference type="InterPro" id="IPR001752">
    <property type="entry name" value="Kinesin_motor_dom"/>
</dbReference>
<reference evidence="10" key="1">
    <citation type="submission" date="2018-11" db="EMBL/GenBank/DDBJ databases">
        <authorList>
            <consortium name="Pathogen Informatics"/>
        </authorList>
    </citation>
    <scope>NUCLEOTIDE SEQUENCE</scope>
</reference>
<dbReference type="PANTHER" id="PTHR47968">
    <property type="entry name" value="CENTROMERE PROTEIN E"/>
    <property type="match status" value="1"/>
</dbReference>
<keyword evidence="4 8" id="KW-0067">ATP-binding</keyword>
<dbReference type="EMBL" id="CAAALY010246201">
    <property type="protein sequence ID" value="VEL33673.1"/>
    <property type="molecule type" value="Genomic_DNA"/>
</dbReference>
<comment type="subcellular location">
    <subcellularLocation>
        <location evidence="1">Cytoplasm</location>
        <location evidence="1">Cytoskeleton</location>
    </subcellularLocation>
</comment>
<organism evidence="10 11">
    <name type="scientific">Protopolystoma xenopodis</name>
    <dbReference type="NCBI Taxonomy" id="117903"/>
    <lineage>
        <taxon>Eukaryota</taxon>
        <taxon>Metazoa</taxon>
        <taxon>Spiralia</taxon>
        <taxon>Lophotrochozoa</taxon>
        <taxon>Platyhelminthes</taxon>
        <taxon>Monogenea</taxon>
        <taxon>Polyopisthocotylea</taxon>
        <taxon>Polystomatidea</taxon>
        <taxon>Polystomatidae</taxon>
        <taxon>Protopolystoma</taxon>
    </lineage>
</organism>
<comment type="similarity">
    <text evidence="8">Belongs to the TRAFAC class myosin-kinesin ATPase superfamily. Kinesin family.</text>
</comment>
<dbReference type="InterPro" id="IPR027640">
    <property type="entry name" value="Kinesin-like_fam"/>
</dbReference>
<keyword evidence="6 8" id="KW-0505">Motor protein</keyword>
<dbReference type="PROSITE" id="PS50067">
    <property type="entry name" value="KINESIN_MOTOR_2"/>
    <property type="match status" value="1"/>
</dbReference>
<accession>A0A3S5ACW8</accession>
<evidence type="ECO:0000259" key="9">
    <source>
        <dbReference type="PROSITE" id="PS50067"/>
    </source>
</evidence>
<feature type="domain" description="Kinesin motor" evidence="9">
    <location>
        <begin position="13"/>
        <end position="175"/>
    </location>
</feature>
<dbReference type="AlphaFoldDB" id="A0A3S5ACW8"/>
<dbReference type="InterPro" id="IPR036961">
    <property type="entry name" value="Kinesin_motor_dom_sf"/>
</dbReference>
<protein>
    <recommendedName>
        <fullName evidence="9">Kinesin motor domain-containing protein</fullName>
    </recommendedName>
</protein>
<evidence type="ECO:0000256" key="6">
    <source>
        <dbReference type="ARBA" id="ARBA00023175"/>
    </source>
</evidence>
<evidence type="ECO:0000256" key="4">
    <source>
        <dbReference type="ARBA" id="ARBA00022840"/>
    </source>
</evidence>
<keyword evidence="3 8" id="KW-0547">Nucleotide-binding</keyword>
<dbReference type="InterPro" id="IPR027417">
    <property type="entry name" value="P-loop_NTPase"/>
</dbReference>
<keyword evidence="7" id="KW-0206">Cytoskeleton</keyword>
<dbReference type="OrthoDB" id="3176171at2759"/>
<dbReference type="GO" id="GO:0007018">
    <property type="term" value="P:microtubule-based movement"/>
    <property type="evidence" value="ECO:0007669"/>
    <property type="project" value="InterPro"/>
</dbReference>
<gene>
    <name evidence="10" type="ORF">PXEA_LOCUS27113</name>
</gene>